<dbReference type="PANTHER" id="PTHR37610">
    <property type="entry name" value="CCHC-TYPE DOMAIN-CONTAINING PROTEIN"/>
    <property type="match status" value="1"/>
</dbReference>
<dbReference type="PANTHER" id="PTHR37610:SF40">
    <property type="entry name" value="OS01G0909600 PROTEIN"/>
    <property type="match status" value="1"/>
</dbReference>
<reference evidence="1" key="1">
    <citation type="submission" date="2019-12" db="EMBL/GenBank/DDBJ databases">
        <authorList>
            <person name="Scholz U."/>
            <person name="Mascher M."/>
            <person name="Fiebig A."/>
        </authorList>
    </citation>
    <scope>NUCLEOTIDE SEQUENCE</scope>
</reference>
<sequence>MYMLPSMIECLKFNGTKLYQWEKFVKLTLLGRGLLEHLIDDSIGMNDPNYRIWKSEEVFIHLWLLETMTVEMCDNFLYMATVKELWSEVHKNCPKQQNDWKIYGLNAKTMRAIQGEKTIMESSCELKAIWCKIDHYCPVKNLHSEERNYILK</sequence>
<dbReference type="Proteomes" id="UP000663760">
    <property type="component" value="Chromosome 8"/>
</dbReference>
<evidence type="ECO:0000313" key="1">
    <source>
        <dbReference type="EMBL" id="CAA2625050.1"/>
    </source>
</evidence>
<organism evidence="1">
    <name type="scientific">Spirodela intermedia</name>
    <name type="common">Intermediate duckweed</name>
    <dbReference type="NCBI Taxonomy" id="51605"/>
    <lineage>
        <taxon>Eukaryota</taxon>
        <taxon>Viridiplantae</taxon>
        <taxon>Streptophyta</taxon>
        <taxon>Embryophyta</taxon>
        <taxon>Tracheophyta</taxon>
        <taxon>Spermatophyta</taxon>
        <taxon>Magnoliopsida</taxon>
        <taxon>Liliopsida</taxon>
        <taxon>Araceae</taxon>
        <taxon>Lemnoideae</taxon>
        <taxon>Spirodela</taxon>
    </lineage>
</organism>
<evidence type="ECO:0000313" key="2">
    <source>
        <dbReference type="EMBL" id="CAA7401047.1"/>
    </source>
</evidence>
<evidence type="ECO:0000313" key="3">
    <source>
        <dbReference type="Proteomes" id="UP000663760"/>
    </source>
</evidence>
<name>A0A7I8J2N0_SPIIN</name>
<gene>
    <name evidence="1" type="ORF">SI7747_08010853</name>
    <name evidence="2" type="ORF">SI8410_08011725</name>
</gene>
<accession>A0A7I8J2N0</accession>
<dbReference type="OrthoDB" id="1746033at2759"/>
<dbReference type="EMBL" id="LR746271">
    <property type="protein sequence ID" value="CAA7401047.1"/>
    <property type="molecule type" value="Genomic_DNA"/>
</dbReference>
<protein>
    <submittedName>
        <fullName evidence="1">Uncharacterized protein</fullName>
    </submittedName>
</protein>
<dbReference type="EMBL" id="LR743595">
    <property type="protein sequence ID" value="CAA2625050.1"/>
    <property type="molecule type" value="Genomic_DNA"/>
</dbReference>
<proteinExistence type="predicted"/>
<dbReference type="AlphaFoldDB" id="A0A7I8J2N0"/>
<keyword evidence="3" id="KW-1185">Reference proteome</keyword>